<evidence type="ECO:0000256" key="7">
    <source>
        <dbReference type="ARBA" id="ARBA00022989"/>
    </source>
</evidence>
<accession>A0A7N2L6F1</accession>
<keyword evidence="8 11" id="KW-0472">Membrane</keyword>
<organism evidence="12 13">
    <name type="scientific">Quercus lobata</name>
    <name type="common">Valley oak</name>
    <dbReference type="NCBI Taxonomy" id="97700"/>
    <lineage>
        <taxon>Eukaryota</taxon>
        <taxon>Viridiplantae</taxon>
        <taxon>Streptophyta</taxon>
        <taxon>Embryophyta</taxon>
        <taxon>Tracheophyta</taxon>
        <taxon>Spermatophyta</taxon>
        <taxon>Magnoliopsida</taxon>
        <taxon>eudicotyledons</taxon>
        <taxon>Gunneridae</taxon>
        <taxon>Pentapetalae</taxon>
        <taxon>rosids</taxon>
        <taxon>fabids</taxon>
        <taxon>Fagales</taxon>
        <taxon>Fagaceae</taxon>
        <taxon>Quercus</taxon>
    </lineage>
</organism>
<keyword evidence="4" id="KW-0433">Leucine-rich repeat</keyword>
<evidence type="ECO:0000256" key="5">
    <source>
        <dbReference type="ARBA" id="ARBA00022692"/>
    </source>
</evidence>
<evidence type="ECO:0000256" key="9">
    <source>
        <dbReference type="ARBA" id="ARBA00023170"/>
    </source>
</evidence>
<dbReference type="OMA" id="MECACLR"/>
<evidence type="ECO:0000256" key="3">
    <source>
        <dbReference type="ARBA" id="ARBA00022475"/>
    </source>
</evidence>
<keyword evidence="3" id="KW-1003">Cell membrane</keyword>
<dbReference type="GO" id="GO:0005886">
    <property type="term" value="C:plasma membrane"/>
    <property type="evidence" value="ECO:0007669"/>
    <property type="project" value="UniProtKB-SubCell"/>
</dbReference>
<reference evidence="12" key="2">
    <citation type="submission" date="2021-01" db="UniProtKB">
        <authorList>
            <consortium name="EnsemblPlants"/>
        </authorList>
    </citation>
    <scope>IDENTIFICATION</scope>
</reference>
<keyword evidence="7 11" id="KW-1133">Transmembrane helix</keyword>
<dbReference type="PANTHER" id="PTHR27004">
    <property type="entry name" value="RECEPTOR-LIKE PROTEIN 12 ISOFORM X1"/>
    <property type="match status" value="1"/>
</dbReference>
<keyword evidence="13" id="KW-1185">Reference proteome</keyword>
<keyword evidence="6" id="KW-0677">Repeat</keyword>
<keyword evidence="5 11" id="KW-0812">Transmembrane</keyword>
<comment type="similarity">
    <text evidence="2">Belongs to the RLP family.</text>
</comment>
<keyword evidence="10" id="KW-0325">Glycoprotein</keyword>
<proteinExistence type="inferred from homology"/>
<evidence type="ECO:0000256" key="1">
    <source>
        <dbReference type="ARBA" id="ARBA00004251"/>
    </source>
</evidence>
<feature type="transmembrane region" description="Helical" evidence="11">
    <location>
        <begin position="53"/>
        <end position="77"/>
    </location>
</feature>
<evidence type="ECO:0000256" key="10">
    <source>
        <dbReference type="ARBA" id="ARBA00023180"/>
    </source>
</evidence>
<evidence type="ECO:0000313" key="13">
    <source>
        <dbReference type="Proteomes" id="UP000594261"/>
    </source>
</evidence>
<evidence type="ECO:0000256" key="8">
    <source>
        <dbReference type="ARBA" id="ARBA00023136"/>
    </source>
</evidence>
<dbReference type="EnsemblPlants" id="QL03p025307:mrna">
    <property type="protein sequence ID" value="QL03p025307:mrna:CDS:1"/>
    <property type="gene ID" value="QL03p025307"/>
</dbReference>
<evidence type="ECO:0000256" key="2">
    <source>
        <dbReference type="ARBA" id="ARBA00009592"/>
    </source>
</evidence>
<dbReference type="Proteomes" id="UP000594261">
    <property type="component" value="Chromosome 3"/>
</dbReference>
<keyword evidence="9" id="KW-0675">Receptor</keyword>
<dbReference type="PANTHER" id="PTHR27004:SF428">
    <property type="entry name" value="OS01G0160600 PROTEIN"/>
    <property type="match status" value="1"/>
</dbReference>
<evidence type="ECO:0008006" key="14">
    <source>
        <dbReference type="Google" id="ProtNLM"/>
    </source>
</evidence>
<dbReference type="InParanoid" id="A0A7N2L6F1"/>
<comment type="subcellular location">
    <subcellularLocation>
        <location evidence="1">Cell membrane</location>
        <topology evidence="1">Single-pass type I membrane protein</topology>
    </subcellularLocation>
</comment>
<evidence type="ECO:0000256" key="6">
    <source>
        <dbReference type="ARBA" id="ARBA00022737"/>
    </source>
</evidence>
<protein>
    <recommendedName>
        <fullName evidence="14">Receptor-like protein kinase</fullName>
    </recommendedName>
</protein>
<reference evidence="12 13" key="1">
    <citation type="journal article" date="2016" name="G3 (Bethesda)">
        <title>First Draft Assembly and Annotation of the Genome of a California Endemic Oak Quercus lobata Nee (Fagaceae).</title>
        <authorList>
            <person name="Sork V.L."/>
            <person name="Fitz-Gibbon S.T."/>
            <person name="Puiu D."/>
            <person name="Crepeau M."/>
            <person name="Gugger P.F."/>
            <person name="Sherman R."/>
            <person name="Stevens K."/>
            <person name="Langley C.H."/>
            <person name="Pellegrini M."/>
            <person name="Salzberg S.L."/>
        </authorList>
    </citation>
    <scope>NUCLEOTIDE SEQUENCE [LARGE SCALE GENOMIC DNA]</scope>
    <source>
        <strain evidence="12 13">cv. SW786</strain>
    </source>
</reference>
<sequence length="96" mass="10922">MGLIPQGEQFWTFDNSSFEGNLGLCGPPLSKKCGHSEIPTFEPSKESSFGEWFNWKVVVIGYACGFVIGLVTGHVIISKRPNWFVRTFRVNLRRQR</sequence>
<evidence type="ECO:0000313" key="12">
    <source>
        <dbReference type="EnsemblPlants" id="QL03p025307:mrna:CDS:1"/>
    </source>
</evidence>
<dbReference type="EMBL" id="LRBV02000003">
    <property type="status" value="NOT_ANNOTATED_CDS"/>
    <property type="molecule type" value="Genomic_DNA"/>
</dbReference>
<dbReference type="Gene3D" id="3.80.10.10">
    <property type="entry name" value="Ribonuclease Inhibitor"/>
    <property type="match status" value="1"/>
</dbReference>
<dbReference type="Gramene" id="QL03p025307:mrna">
    <property type="protein sequence ID" value="QL03p025307:mrna:CDS:1"/>
    <property type="gene ID" value="QL03p025307"/>
</dbReference>
<dbReference type="InterPro" id="IPR032675">
    <property type="entry name" value="LRR_dom_sf"/>
</dbReference>
<dbReference type="AlphaFoldDB" id="A0A7N2L6F1"/>
<name>A0A7N2L6F1_QUELO</name>
<evidence type="ECO:0000256" key="11">
    <source>
        <dbReference type="SAM" id="Phobius"/>
    </source>
</evidence>
<evidence type="ECO:0000256" key="4">
    <source>
        <dbReference type="ARBA" id="ARBA00022614"/>
    </source>
</evidence>